<protein>
    <submittedName>
        <fullName evidence="2">Uncharacterized protein</fullName>
    </submittedName>
</protein>
<accession>A0A0P8ADC8</accession>
<organism evidence="2 3">
    <name type="scientific">Candidatus Methanoperedens nitratireducens</name>
    <dbReference type="NCBI Taxonomy" id="1392998"/>
    <lineage>
        <taxon>Archaea</taxon>
        <taxon>Methanobacteriati</taxon>
        <taxon>Methanobacteriota</taxon>
        <taxon>Stenosarchaea group</taxon>
        <taxon>Methanomicrobia</taxon>
        <taxon>Methanosarcinales</taxon>
        <taxon>ANME-2 cluster</taxon>
        <taxon>Candidatus Methanoperedentaceae</taxon>
        <taxon>Candidatus Methanoperedens</taxon>
    </lineage>
</organism>
<feature type="transmembrane region" description="Helical" evidence="1">
    <location>
        <begin position="31"/>
        <end position="50"/>
    </location>
</feature>
<gene>
    <name evidence="2" type="ORF">MPEBLZ_03283</name>
</gene>
<dbReference type="EMBL" id="LKCM01000262">
    <property type="protein sequence ID" value="KPQ42156.1"/>
    <property type="molecule type" value="Genomic_DNA"/>
</dbReference>
<comment type="caution">
    <text evidence="2">The sequence shown here is derived from an EMBL/GenBank/DDBJ whole genome shotgun (WGS) entry which is preliminary data.</text>
</comment>
<sequence>MKISKQMYSIGGVILFAVAIALVFLGNEHTIGLAWILFISGAEFLYSGGVIKKGAHLLAIGFALLFAGGVCMYIFRNNVSSHRFIDMIFGGLLIIISGVWFQTFKNRIKISQQNTGDERTNKFLAYGAYYTWIVMIVLLFASILLDLFGIINTSTISLANLFPVFIVLLLLLPVVFVLYFNKKGDVP</sequence>
<keyword evidence="1" id="KW-0472">Membrane</keyword>
<keyword evidence="1" id="KW-1133">Transmembrane helix</keyword>
<evidence type="ECO:0000256" key="1">
    <source>
        <dbReference type="SAM" id="Phobius"/>
    </source>
</evidence>
<evidence type="ECO:0000313" key="2">
    <source>
        <dbReference type="EMBL" id="KPQ42156.1"/>
    </source>
</evidence>
<evidence type="ECO:0000313" key="3">
    <source>
        <dbReference type="Proteomes" id="UP000050360"/>
    </source>
</evidence>
<dbReference type="AlphaFoldDB" id="A0A0P8ADC8"/>
<feature type="transmembrane region" description="Helical" evidence="1">
    <location>
        <begin position="123"/>
        <end position="145"/>
    </location>
</feature>
<feature type="transmembrane region" description="Helical" evidence="1">
    <location>
        <begin position="157"/>
        <end position="180"/>
    </location>
</feature>
<feature type="transmembrane region" description="Helical" evidence="1">
    <location>
        <begin position="81"/>
        <end position="102"/>
    </location>
</feature>
<dbReference type="Proteomes" id="UP000050360">
    <property type="component" value="Unassembled WGS sequence"/>
</dbReference>
<reference evidence="2 3" key="1">
    <citation type="submission" date="2015-09" db="EMBL/GenBank/DDBJ databases">
        <title>A metagenomics-based metabolic model of nitrate-dependent anaerobic oxidation of methane by Methanoperedens-like archaea.</title>
        <authorList>
            <person name="Arshad A."/>
            <person name="Speth D.R."/>
            <person name="De Graaf R.M."/>
            <person name="Op Den Camp H.J."/>
            <person name="Jetten M.S."/>
            <person name="Welte C.U."/>
        </authorList>
    </citation>
    <scope>NUCLEOTIDE SEQUENCE [LARGE SCALE GENOMIC DNA]</scope>
</reference>
<proteinExistence type="predicted"/>
<feature type="transmembrane region" description="Helical" evidence="1">
    <location>
        <begin position="7"/>
        <end position="25"/>
    </location>
</feature>
<feature type="transmembrane region" description="Helical" evidence="1">
    <location>
        <begin position="57"/>
        <end position="75"/>
    </location>
</feature>
<name>A0A0P8ADC8_9EURY</name>
<keyword evidence="1" id="KW-0812">Transmembrane</keyword>